<protein>
    <submittedName>
        <fullName evidence="1">Uncharacterized protein</fullName>
    </submittedName>
</protein>
<reference evidence="1" key="1">
    <citation type="journal article" date="2014" name="Front. Microbiol.">
        <title>High frequency of phylogenetically diverse reductive dehalogenase-homologous genes in deep subseafloor sedimentary metagenomes.</title>
        <authorList>
            <person name="Kawai M."/>
            <person name="Futagami T."/>
            <person name="Toyoda A."/>
            <person name="Takaki Y."/>
            <person name="Nishi S."/>
            <person name="Hori S."/>
            <person name="Arai W."/>
            <person name="Tsubouchi T."/>
            <person name="Morono Y."/>
            <person name="Uchiyama I."/>
            <person name="Ito T."/>
            <person name="Fujiyama A."/>
            <person name="Inagaki F."/>
            <person name="Takami H."/>
        </authorList>
    </citation>
    <scope>NUCLEOTIDE SEQUENCE</scope>
    <source>
        <strain evidence="1">Expedition CK06-06</strain>
    </source>
</reference>
<dbReference type="EMBL" id="BARS01042048">
    <property type="protein sequence ID" value="GAG38892.1"/>
    <property type="molecule type" value="Genomic_DNA"/>
</dbReference>
<comment type="caution">
    <text evidence="1">The sequence shown here is derived from an EMBL/GenBank/DDBJ whole genome shotgun (WGS) entry which is preliminary data.</text>
</comment>
<evidence type="ECO:0000313" key="1">
    <source>
        <dbReference type="EMBL" id="GAG38892.1"/>
    </source>
</evidence>
<sequence>RKESRQATESYVTEGKDSTKSIGLCSDCDNRQTCVFPKPEGGVWHCEEYQ</sequence>
<gene>
    <name evidence="1" type="ORF">S01H1_63853</name>
</gene>
<feature type="non-terminal residue" evidence="1">
    <location>
        <position position="1"/>
    </location>
</feature>
<proteinExistence type="predicted"/>
<dbReference type="AlphaFoldDB" id="X0XUE1"/>
<name>X0XUE1_9ZZZZ</name>
<organism evidence="1">
    <name type="scientific">marine sediment metagenome</name>
    <dbReference type="NCBI Taxonomy" id="412755"/>
    <lineage>
        <taxon>unclassified sequences</taxon>
        <taxon>metagenomes</taxon>
        <taxon>ecological metagenomes</taxon>
    </lineage>
</organism>
<accession>X0XUE1</accession>